<dbReference type="InterPro" id="IPR052162">
    <property type="entry name" value="Sensor_kinase/Photoreceptor"/>
</dbReference>
<feature type="domain" description="PAC" evidence="7">
    <location>
        <begin position="222"/>
        <end position="274"/>
    </location>
</feature>
<dbReference type="EMBL" id="MTSE01000016">
    <property type="protein sequence ID" value="OUJ71383.1"/>
    <property type="molecule type" value="Genomic_DNA"/>
</dbReference>
<comment type="catalytic activity">
    <reaction evidence="1">
        <text>ATP + protein L-histidine = ADP + protein N-phospho-L-histidine.</text>
        <dbReference type="EC" id="2.7.13.3"/>
    </reaction>
</comment>
<evidence type="ECO:0000256" key="2">
    <source>
        <dbReference type="ARBA" id="ARBA00012438"/>
    </source>
</evidence>
<dbReference type="SMART" id="SM00086">
    <property type="entry name" value="PAC"/>
    <property type="match status" value="2"/>
</dbReference>
<dbReference type="InterPro" id="IPR001610">
    <property type="entry name" value="PAC"/>
</dbReference>
<dbReference type="InterPro" id="IPR000014">
    <property type="entry name" value="PAS"/>
</dbReference>
<dbReference type="Proteomes" id="UP000194873">
    <property type="component" value="Unassembled WGS sequence"/>
</dbReference>
<evidence type="ECO:0000259" key="6">
    <source>
        <dbReference type="PROSITE" id="PS50112"/>
    </source>
</evidence>
<reference evidence="8 9" key="1">
    <citation type="submission" date="2017-01" db="EMBL/GenBank/DDBJ databases">
        <title>A new Hymenobacter.</title>
        <authorList>
            <person name="Liang Y."/>
            <person name="Feng F."/>
        </authorList>
    </citation>
    <scope>NUCLEOTIDE SEQUENCE [LARGE SCALE GENOMIC DNA]</scope>
    <source>
        <strain evidence="8">MIMBbqt21</strain>
    </source>
</reference>
<dbReference type="AlphaFoldDB" id="A0A243W896"/>
<dbReference type="CDD" id="cd00130">
    <property type="entry name" value="PAS"/>
    <property type="match status" value="2"/>
</dbReference>
<proteinExistence type="predicted"/>
<dbReference type="PROSITE" id="PS50112">
    <property type="entry name" value="PAS"/>
    <property type="match status" value="1"/>
</dbReference>
<organism evidence="8 9">
    <name type="scientific">Hymenobacter crusticola</name>
    <dbReference type="NCBI Taxonomy" id="1770526"/>
    <lineage>
        <taxon>Bacteria</taxon>
        <taxon>Pseudomonadati</taxon>
        <taxon>Bacteroidota</taxon>
        <taxon>Cytophagia</taxon>
        <taxon>Cytophagales</taxon>
        <taxon>Hymenobacteraceae</taxon>
        <taxon>Hymenobacter</taxon>
    </lineage>
</organism>
<evidence type="ECO:0000256" key="3">
    <source>
        <dbReference type="ARBA" id="ARBA00022553"/>
    </source>
</evidence>
<dbReference type="PROSITE" id="PS50113">
    <property type="entry name" value="PAC"/>
    <property type="match status" value="1"/>
</dbReference>
<dbReference type="Pfam" id="PF08448">
    <property type="entry name" value="PAS_4"/>
    <property type="match status" value="2"/>
</dbReference>
<keyword evidence="9" id="KW-1185">Reference proteome</keyword>
<dbReference type="OrthoDB" id="9766459at2"/>
<evidence type="ECO:0000313" key="9">
    <source>
        <dbReference type="Proteomes" id="UP000194873"/>
    </source>
</evidence>
<dbReference type="SMART" id="SM00091">
    <property type="entry name" value="PAS"/>
    <property type="match status" value="3"/>
</dbReference>
<dbReference type="InterPro" id="IPR035965">
    <property type="entry name" value="PAS-like_dom_sf"/>
</dbReference>
<accession>A0A243W896</accession>
<name>A0A243W896_9BACT</name>
<dbReference type="FunFam" id="3.30.450.20:FF:000099">
    <property type="entry name" value="Sensory box sensor histidine kinase"/>
    <property type="match status" value="1"/>
</dbReference>
<dbReference type="InterPro" id="IPR000700">
    <property type="entry name" value="PAS-assoc_C"/>
</dbReference>
<dbReference type="RefSeq" id="WP_086596226.1">
    <property type="nucleotide sequence ID" value="NZ_MTSE01000016.1"/>
</dbReference>
<dbReference type="InterPro" id="IPR013656">
    <property type="entry name" value="PAS_4"/>
</dbReference>
<keyword evidence="4" id="KW-0808">Transferase</keyword>
<dbReference type="PANTHER" id="PTHR43304">
    <property type="entry name" value="PHYTOCHROME-LIKE PROTEIN CPH1"/>
    <property type="match status" value="1"/>
</dbReference>
<evidence type="ECO:0000313" key="8">
    <source>
        <dbReference type="EMBL" id="OUJ71383.1"/>
    </source>
</evidence>
<dbReference type="GO" id="GO:0004673">
    <property type="term" value="F:protein histidine kinase activity"/>
    <property type="evidence" value="ECO:0007669"/>
    <property type="project" value="UniProtKB-EC"/>
</dbReference>
<dbReference type="Pfam" id="PF08447">
    <property type="entry name" value="PAS_3"/>
    <property type="match status" value="1"/>
</dbReference>
<dbReference type="InterPro" id="IPR013655">
    <property type="entry name" value="PAS_fold_3"/>
</dbReference>
<evidence type="ECO:0000256" key="4">
    <source>
        <dbReference type="ARBA" id="ARBA00022679"/>
    </source>
</evidence>
<feature type="domain" description="PAS" evidence="6">
    <location>
        <begin position="149"/>
        <end position="219"/>
    </location>
</feature>
<comment type="caution">
    <text evidence="8">The sequence shown here is derived from an EMBL/GenBank/DDBJ whole genome shotgun (WGS) entry which is preliminary data.</text>
</comment>
<dbReference type="SUPFAM" id="SSF55785">
    <property type="entry name" value="PYP-like sensor domain (PAS domain)"/>
    <property type="match status" value="3"/>
</dbReference>
<sequence>MNAEAASVEYFDLFRALPDKYLLLSPAGTVLALNDAHAASSLPQRRPEDVLGLDFFDVWPPNSAAEGAVVRQSHQQVRDTHTPHTMPLIRYDLPLPTGGYEPRYWQATHFPVLSPAGELRYILQKTEDVTEQHLGELRNQQMQRELAETHERARFILESVPAMVWTASPDGQRDYFNARWLEFTGLPMAEQVGEQWFASLHPDDRALVRQRWTEAVANTSIYQVEYRLRRADGHYRWVLMRGVPHLNEQGQVTMWVGGGTDIQEQKQLVQELLETNEQQAALSDQAYQAYQAAEGQRDALRTLFAEAPAMFAIFRGPEHRFEFGNQRYLALFEGRYAEGIPVAQAVPEAVEQGYIELLDKVYQTGQPVSGNEVPLLVPSLTGTEPRRVYLNFSYQPFRENGRVAGVTAFAYDVTDLVHARQTLEQQRPSVA</sequence>
<dbReference type="EC" id="2.7.13.3" evidence="2"/>
<evidence type="ECO:0000259" key="7">
    <source>
        <dbReference type="PROSITE" id="PS50113"/>
    </source>
</evidence>
<keyword evidence="3" id="KW-0597">Phosphoprotein</keyword>
<dbReference type="PANTHER" id="PTHR43304:SF1">
    <property type="entry name" value="PAC DOMAIN-CONTAINING PROTEIN"/>
    <property type="match status" value="1"/>
</dbReference>
<evidence type="ECO:0000256" key="5">
    <source>
        <dbReference type="ARBA" id="ARBA00022777"/>
    </source>
</evidence>
<evidence type="ECO:0000256" key="1">
    <source>
        <dbReference type="ARBA" id="ARBA00000085"/>
    </source>
</evidence>
<dbReference type="NCBIfam" id="TIGR00229">
    <property type="entry name" value="sensory_box"/>
    <property type="match status" value="1"/>
</dbReference>
<dbReference type="Gene3D" id="3.30.450.20">
    <property type="entry name" value="PAS domain"/>
    <property type="match status" value="3"/>
</dbReference>
<keyword evidence="5" id="KW-0418">Kinase</keyword>
<gene>
    <name evidence="8" type="ORF">BXP70_21740</name>
</gene>
<protein>
    <recommendedName>
        <fullName evidence="2">histidine kinase</fullName>
        <ecNumber evidence="2">2.7.13.3</ecNumber>
    </recommendedName>
</protein>